<reference evidence="6 7" key="1">
    <citation type="submission" date="2023-03" db="EMBL/GenBank/DDBJ databases">
        <title>High-quality genome of Scylla paramamosain provides insights in environmental adaptation.</title>
        <authorList>
            <person name="Zhang L."/>
        </authorList>
    </citation>
    <scope>NUCLEOTIDE SEQUENCE [LARGE SCALE GENOMIC DNA]</scope>
    <source>
        <strain evidence="6">LZ_2023a</strain>
        <tissue evidence="6">Muscle</tissue>
    </source>
</reference>
<evidence type="ECO:0000256" key="2">
    <source>
        <dbReference type="ARBA" id="ARBA00022737"/>
    </source>
</evidence>
<evidence type="ECO:0000256" key="1">
    <source>
        <dbReference type="ARBA" id="ARBA00022441"/>
    </source>
</evidence>
<dbReference type="SMART" id="SM00225">
    <property type="entry name" value="BTB"/>
    <property type="match status" value="1"/>
</dbReference>
<dbReference type="Gene3D" id="3.30.710.10">
    <property type="entry name" value="Potassium Channel Kv1.1, Chain A"/>
    <property type="match status" value="1"/>
</dbReference>
<keyword evidence="1" id="KW-0880">Kelch repeat</keyword>
<dbReference type="Gene3D" id="1.25.40.420">
    <property type="match status" value="1"/>
</dbReference>
<dbReference type="AlphaFoldDB" id="A0AAW0V150"/>
<dbReference type="EMBL" id="JARAKH010000002">
    <property type="protein sequence ID" value="KAK8406078.1"/>
    <property type="molecule type" value="Genomic_DNA"/>
</dbReference>
<keyword evidence="2" id="KW-0677">Repeat</keyword>
<evidence type="ECO:0000313" key="6">
    <source>
        <dbReference type="EMBL" id="KAK8406078.1"/>
    </source>
</evidence>
<feature type="compositionally biased region" description="Basic and acidic residues" evidence="4">
    <location>
        <begin position="635"/>
        <end position="647"/>
    </location>
</feature>
<dbReference type="InterPro" id="IPR011705">
    <property type="entry name" value="BACK"/>
</dbReference>
<comment type="caution">
    <text evidence="6">The sequence shown here is derived from an EMBL/GenBank/DDBJ whole genome shotgun (WGS) entry which is preliminary data.</text>
</comment>
<dbReference type="Pfam" id="PF07707">
    <property type="entry name" value="BACK"/>
    <property type="match status" value="1"/>
</dbReference>
<dbReference type="PANTHER" id="PTHR24412">
    <property type="entry name" value="KELCH PROTEIN"/>
    <property type="match status" value="1"/>
</dbReference>
<dbReference type="PROSITE" id="PS50097">
    <property type="entry name" value="BTB"/>
    <property type="match status" value="1"/>
</dbReference>
<dbReference type="InterPro" id="IPR000210">
    <property type="entry name" value="BTB/POZ_dom"/>
</dbReference>
<dbReference type="GO" id="GO:0003779">
    <property type="term" value="F:actin binding"/>
    <property type="evidence" value="ECO:0007669"/>
    <property type="project" value="UniProtKB-KW"/>
</dbReference>
<dbReference type="Proteomes" id="UP001487740">
    <property type="component" value="Unassembled WGS sequence"/>
</dbReference>
<feature type="region of interest" description="Disordered" evidence="4">
    <location>
        <begin position="629"/>
        <end position="663"/>
    </location>
</feature>
<dbReference type="InterPro" id="IPR011333">
    <property type="entry name" value="SKP1/BTB/POZ_sf"/>
</dbReference>
<feature type="region of interest" description="Disordered" evidence="4">
    <location>
        <begin position="354"/>
        <end position="374"/>
    </location>
</feature>
<dbReference type="SUPFAM" id="SSF54695">
    <property type="entry name" value="POZ domain"/>
    <property type="match status" value="1"/>
</dbReference>
<keyword evidence="7" id="KW-1185">Reference proteome</keyword>
<name>A0AAW0V150_SCYPA</name>
<dbReference type="Pfam" id="PF01344">
    <property type="entry name" value="Kelch_1"/>
    <property type="match status" value="1"/>
</dbReference>
<organism evidence="6 7">
    <name type="scientific">Scylla paramamosain</name>
    <name type="common">Mud crab</name>
    <dbReference type="NCBI Taxonomy" id="85552"/>
    <lineage>
        <taxon>Eukaryota</taxon>
        <taxon>Metazoa</taxon>
        <taxon>Ecdysozoa</taxon>
        <taxon>Arthropoda</taxon>
        <taxon>Crustacea</taxon>
        <taxon>Multicrustacea</taxon>
        <taxon>Malacostraca</taxon>
        <taxon>Eumalacostraca</taxon>
        <taxon>Eucarida</taxon>
        <taxon>Decapoda</taxon>
        <taxon>Pleocyemata</taxon>
        <taxon>Brachyura</taxon>
        <taxon>Eubrachyura</taxon>
        <taxon>Portunoidea</taxon>
        <taxon>Portunidae</taxon>
        <taxon>Portuninae</taxon>
        <taxon>Scylla</taxon>
    </lineage>
</organism>
<proteinExistence type="predicted"/>
<evidence type="ECO:0000256" key="3">
    <source>
        <dbReference type="ARBA" id="ARBA00023203"/>
    </source>
</evidence>
<evidence type="ECO:0000256" key="4">
    <source>
        <dbReference type="SAM" id="MobiDB-lite"/>
    </source>
</evidence>
<dbReference type="InterPro" id="IPR006652">
    <property type="entry name" value="Kelch_1"/>
</dbReference>
<protein>
    <recommendedName>
        <fullName evidence="5">BTB domain-containing protein</fullName>
    </recommendedName>
</protein>
<feature type="domain" description="BTB" evidence="5">
    <location>
        <begin position="62"/>
        <end position="129"/>
    </location>
</feature>
<sequence>MTLSQSKVRDFPHKTSAWRWLLAGSRCSCLPLADHSRGIHSKGGRSFRWPEAMEGEVSQDSDTITLVAEGRHFLCKKTKLMNRSDYFKAMFSSNFSENDKKLIELQDIDADCLELLLQYVESGTYSIPTDGVLPLLQTAAMLQFSSVQEVCEQQILSSLSCDSCLEVYFITSAFGIRSLASAALTIATWNFENLAMTPQFQQLAVNELKEYISHPALHPGPSGEWGVWEALVSWIEVCEEERAQHLVELLLCLDLHSLTQEDLANMLFFSVVSDSEEAVQLLECVRAFKSKQCSKMVDCATSGTSAAVEENTDWVPQSPLSGLTNELRNSLEAALRRPGRRLPQVPCVVGFKQNQTTQRRRKAKDSDDEDEVRHYSPAARVKNLDITPVLFSFDPVHKRIAEELTLSKLCYSPVQCSGYQVCAVGPSIFILGGEYQLGYGNWNTSLWRYSTASRKWIVEDSLPQPRRHFMSCVIDSTIYLLGGYGRHRVIQSSVDSYNTASGEWLPCPDMPHVVSHAAACSFEGRLLVFTQEMHLLIYCPTLKKWSSAPLKSPNTLGYRAALPWKRYIYLIDNCSPQVYRFMPKEGTTVITYGQFTAPPINVCVVDGILYNFSHDDLCDGRVVEAIELEGGDTDAEAKKDSRGKDDTPQPSSSGPVHSKEIWRGNNPGQHMFTTLCPAESTFSLGTFPLLKVQI</sequence>
<evidence type="ECO:0000259" key="5">
    <source>
        <dbReference type="PROSITE" id="PS50097"/>
    </source>
</evidence>
<dbReference type="SMART" id="SM00612">
    <property type="entry name" value="Kelch"/>
    <property type="match status" value="2"/>
</dbReference>
<accession>A0AAW0V150</accession>
<dbReference type="Gene3D" id="2.120.10.80">
    <property type="entry name" value="Kelch-type beta propeller"/>
    <property type="match status" value="1"/>
</dbReference>
<evidence type="ECO:0000313" key="7">
    <source>
        <dbReference type="Proteomes" id="UP001487740"/>
    </source>
</evidence>
<keyword evidence="3" id="KW-0009">Actin-binding</keyword>
<dbReference type="InterPro" id="IPR015915">
    <property type="entry name" value="Kelch-typ_b-propeller"/>
</dbReference>
<dbReference type="SMART" id="SM00875">
    <property type="entry name" value="BACK"/>
    <property type="match status" value="1"/>
</dbReference>
<dbReference type="PANTHER" id="PTHR24412:SF480">
    <property type="entry name" value="KELCH-LIKE PROTEIN 8"/>
    <property type="match status" value="1"/>
</dbReference>
<gene>
    <name evidence="6" type="ORF">O3P69_007063</name>
</gene>
<dbReference type="CDD" id="cd14733">
    <property type="entry name" value="BACK"/>
    <property type="match status" value="1"/>
</dbReference>
<dbReference type="SUPFAM" id="SSF117281">
    <property type="entry name" value="Kelch motif"/>
    <property type="match status" value="1"/>
</dbReference>
<dbReference type="Pfam" id="PF00651">
    <property type="entry name" value="BTB"/>
    <property type="match status" value="1"/>
</dbReference>